<protein>
    <submittedName>
        <fullName evidence="1">Uncharacterized protein</fullName>
    </submittedName>
</protein>
<reference evidence="1" key="1">
    <citation type="submission" date="2014-09" db="EMBL/GenBank/DDBJ databases">
        <authorList>
            <person name="Magalhaes I.L.F."/>
            <person name="Oliveira U."/>
            <person name="Santos F.R."/>
            <person name="Vidigal T.H.D.A."/>
            <person name="Brescovit A.D."/>
            <person name="Santos A.J."/>
        </authorList>
    </citation>
    <scope>NUCLEOTIDE SEQUENCE</scope>
    <source>
        <tissue evidence="1">Shoot tissue taken approximately 20 cm above the soil surface</tissue>
    </source>
</reference>
<reference evidence="1" key="2">
    <citation type="journal article" date="2015" name="Data Brief">
        <title>Shoot transcriptome of the giant reed, Arundo donax.</title>
        <authorList>
            <person name="Barrero R.A."/>
            <person name="Guerrero F.D."/>
            <person name="Moolhuijzen P."/>
            <person name="Goolsby J.A."/>
            <person name="Tidwell J."/>
            <person name="Bellgard S.E."/>
            <person name="Bellgard M.I."/>
        </authorList>
    </citation>
    <scope>NUCLEOTIDE SEQUENCE</scope>
    <source>
        <tissue evidence="1">Shoot tissue taken approximately 20 cm above the soil surface</tissue>
    </source>
</reference>
<proteinExistence type="predicted"/>
<organism evidence="1">
    <name type="scientific">Arundo donax</name>
    <name type="common">Giant reed</name>
    <name type="synonym">Donax arundinaceus</name>
    <dbReference type="NCBI Taxonomy" id="35708"/>
    <lineage>
        <taxon>Eukaryota</taxon>
        <taxon>Viridiplantae</taxon>
        <taxon>Streptophyta</taxon>
        <taxon>Embryophyta</taxon>
        <taxon>Tracheophyta</taxon>
        <taxon>Spermatophyta</taxon>
        <taxon>Magnoliopsida</taxon>
        <taxon>Liliopsida</taxon>
        <taxon>Poales</taxon>
        <taxon>Poaceae</taxon>
        <taxon>PACMAD clade</taxon>
        <taxon>Arundinoideae</taxon>
        <taxon>Arundineae</taxon>
        <taxon>Arundo</taxon>
    </lineage>
</organism>
<name>A0A0A9BXW3_ARUDO</name>
<dbReference type="AlphaFoldDB" id="A0A0A9BXW3"/>
<accession>A0A0A9BXW3</accession>
<evidence type="ECO:0000313" key="1">
    <source>
        <dbReference type="EMBL" id="JAD66015.1"/>
    </source>
</evidence>
<sequence>MPARRPRRPCFCRKQARARLTGWWTLPAREG</sequence>
<dbReference type="EMBL" id="GBRH01231880">
    <property type="protein sequence ID" value="JAD66015.1"/>
    <property type="molecule type" value="Transcribed_RNA"/>
</dbReference>